<sequence length="161" mass="17239">MMKLILSLTLIWALSSTAGALQCQTCTDLTCSSTVSLPCTTETTMCATFTIQVPAQTNNNLQCFTCNGTDCSTKLQCVGIQDRCFKANYTLGNNTTPLFGCVSKSVCDTITNLENLPVIQNVTGNFTSGPSCCSSNLCNDACCFRLGVPHLLLGLLIFTLY</sequence>
<proteinExistence type="predicted"/>
<gene>
    <name evidence="1" type="ORF">L3Q82_026078</name>
</gene>
<organism evidence="1 2">
    <name type="scientific">Scortum barcoo</name>
    <name type="common">barcoo grunter</name>
    <dbReference type="NCBI Taxonomy" id="214431"/>
    <lineage>
        <taxon>Eukaryota</taxon>
        <taxon>Metazoa</taxon>
        <taxon>Chordata</taxon>
        <taxon>Craniata</taxon>
        <taxon>Vertebrata</taxon>
        <taxon>Euteleostomi</taxon>
        <taxon>Actinopterygii</taxon>
        <taxon>Neopterygii</taxon>
        <taxon>Teleostei</taxon>
        <taxon>Neoteleostei</taxon>
        <taxon>Acanthomorphata</taxon>
        <taxon>Eupercaria</taxon>
        <taxon>Centrarchiformes</taxon>
        <taxon>Terapontoidei</taxon>
        <taxon>Terapontidae</taxon>
        <taxon>Scortum</taxon>
    </lineage>
</organism>
<accession>A0ACB8WR01</accession>
<evidence type="ECO:0000313" key="2">
    <source>
        <dbReference type="Proteomes" id="UP000831701"/>
    </source>
</evidence>
<name>A0ACB8WR01_9TELE</name>
<reference evidence="1" key="1">
    <citation type="submission" date="2022-04" db="EMBL/GenBank/DDBJ databases">
        <title>Jade perch genome.</title>
        <authorList>
            <person name="Chao B."/>
        </authorList>
    </citation>
    <scope>NUCLEOTIDE SEQUENCE</scope>
    <source>
        <strain evidence="1">CB-2022</strain>
    </source>
</reference>
<dbReference type="Proteomes" id="UP000831701">
    <property type="component" value="Chromosome 8"/>
</dbReference>
<protein>
    <submittedName>
        <fullName evidence="1">Uncharacterized protein</fullName>
    </submittedName>
</protein>
<keyword evidence="2" id="KW-1185">Reference proteome</keyword>
<comment type="caution">
    <text evidence="1">The sequence shown here is derived from an EMBL/GenBank/DDBJ whole genome shotgun (WGS) entry which is preliminary data.</text>
</comment>
<dbReference type="EMBL" id="CM041538">
    <property type="protein sequence ID" value="KAI3369113.1"/>
    <property type="molecule type" value="Genomic_DNA"/>
</dbReference>
<evidence type="ECO:0000313" key="1">
    <source>
        <dbReference type="EMBL" id="KAI3369113.1"/>
    </source>
</evidence>